<sequence length="374" mass="42584">MSTMHYERDRSYHRDYRGHRDRDRDRDHDRNRDKRRYQPKRSKTPEYIPFNRNISLSRDKSRALERRRRKAQAECIKRAGGFQRLADSEGHETVRLLWDGFQWVAKTEPLPVISGDPSAANATRKLRRLYFGNLPLHLGLTEDGFKTIVTNEMKARGFCIDPNVDPVVYVWFSNDKGNYGFVEFNTIEETEKALTMDGMNCMGVQLRISRPNDYSTNTLNTGSAFAGLSIPSMFTPYSLPAAPAFPPGATVMHIVQIANVKAMENQKDWIDMLDDVRNGFDSHGKVVHCAAILPEHTKDGRLGIVTAGDVVLEFVNNAALTGAVQNMTGRKYEGRPVQMRPIDLSIYEIILKEIVPIQDKLLSELVYSDTDDDN</sequence>
<dbReference type="AlphaFoldDB" id="I7J924"/>
<keyword evidence="8" id="KW-1185">Reference proteome</keyword>
<dbReference type="Gene3D" id="3.30.70.330">
    <property type="match status" value="2"/>
</dbReference>
<proteinExistence type="predicted"/>
<dbReference type="GO" id="GO:0003723">
    <property type="term" value="F:RNA binding"/>
    <property type="evidence" value="ECO:0007669"/>
    <property type="project" value="UniProtKB-UniRule"/>
</dbReference>
<dbReference type="SUPFAM" id="SSF54928">
    <property type="entry name" value="RNA-binding domain, RBD"/>
    <property type="match status" value="1"/>
</dbReference>
<keyword evidence="3" id="KW-0508">mRNA splicing</keyword>
<evidence type="ECO:0000256" key="5">
    <source>
        <dbReference type="SAM" id="MobiDB-lite"/>
    </source>
</evidence>
<dbReference type="RefSeq" id="XP_012647748.1">
    <property type="nucleotide sequence ID" value="XM_012792294.1"/>
</dbReference>
<gene>
    <name evidence="7" type="ORF">BMR1_01G03405</name>
</gene>
<dbReference type="GO" id="GO:0006397">
    <property type="term" value="P:mRNA processing"/>
    <property type="evidence" value="ECO:0007669"/>
    <property type="project" value="UniProtKB-KW"/>
</dbReference>
<organism evidence="7 8">
    <name type="scientific">Babesia microti (strain RI)</name>
    <dbReference type="NCBI Taxonomy" id="1133968"/>
    <lineage>
        <taxon>Eukaryota</taxon>
        <taxon>Sar</taxon>
        <taxon>Alveolata</taxon>
        <taxon>Apicomplexa</taxon>
        <taxon>Aconoidasida</taxon>
        <taxon>Piroplasmida</taxon>
        <taxon>Babesiidae</taxon>
        <taxon>Babesia</taxon>
    </lineage>
</organism>
<evidence type="ECO:0000313" key="8">
    <source>
        <dbReference type="Proteomes" id="UP000002899"/>
    </source>
</evidence>
<evidence type="ECO:0000259" key="6">
    <source>
        <dbReference type="PROSITE" id="PS50102"/>
    </source>
</evidence>
<feature type="region of interest" description="Disordered" evidence="5">
    <location>
        <begin position="1"/>
        <end position="46"/>
    </location>
</feature>
<reference evidence="7 8" key="3">
    <citation type="journal article" date="2016" name="Sci. Rep.">
        <title>Genome-wide diversity and gene expression profiling of Babesia microti isolates identify polymorphic genes that mediate host-pathogen interactions.</title>
        <authorList>
            <person name="Silva J.C."/>
            <person name="Cornillot E."/>
            <person name="McCracken C."/>
            <person name="Usmani-Brown S."/>
            <person name="Dwivedi A."/>
            <person name="Ifeonu O.O."/>
            <person name="Crabtree J."/>
            <person name="Gotia H.T."/>
            <person name="Virji A.Z."/>
            <person name="Reynes C."/>
            <person name="Colinge J."/>
            <person name="Kumar V."/>
            <person name="Lawres L."/>
            <person name="Pazzi J.E."/>
            <person name="Pablo J.V."/>
            <person name="Hung C."/>
            <person name="Brancato J."/>
            <person name="Kumari P."/>
            <person name="Orvis J."/>
            <person name="Tretina K."/>
            <person name="Chibucos M."/>
            <person name="Ott S."/>
            <person name="Sadzewicz L."/>
            <person name="Sengamalay N."/>
            <person name="Shetty A.C."/>
            <person name="Su Q."/>
            <person name="Tallon L."/>
            <person name="Fraser C.M."/>
            <person name="Frutos R."/>
            <person name="Molina D.M."/>
            <person name="Krause P.J."/>
            <person name="Ben Mamoun C."/>
        </authorList>
    </citation>
    <scope>NUCLEOTIDE SEQUENCE [LARGE SCALE GENOMIC DNA]</scope>
    <source>
        <strain evidence="7 8">RI</strain>
    </source>
</reference>
<reference evidence="7 8" key="1">
    <citation type="journal article" date="2012" name="Nucleic Acids Res.">
        <title>Sequencing of the smallest Apicomplexan genome from the human pathogen Babesia microti.</title>
        <authorList>
            <person name="Cornillot E."/>
            <person name="Hadj-Kaddour K."/>
            <person name="Dassouli A."/>
            <person name="Noel B."/>
            <person name="Ranwez V."/>
            <person name="Vacherie B."/>
            <person name="Augagneur Y."/>
            <person name="Bres V."/>
            <person name="Duclos A."/>
            <person name="Randazzo S."/>
            <person name="Carcy B."/>
            <person name="Debierre-Grockiego F."/>
            <person name="Delbecq S."/>
            <person name="Moubri-Menage K."/>
            <person name="Shams-Eldin H."/>
            <person name="Usmani-Brown S."/>
            <person name="Bringaud F."/>
            <person name="Wincker P."/>
            <person name="Vivares C.P."/>
            <person name="Schwarz R.T."/>
            <person name="Schetters T.P."/>
            <person name="Krause P.J."/>
            <person name="Gorenflot A."/>
            <person name="Berry V."/>
            <person name="Barbe V."/>
            <person name="Ben Mamoun C."/>
        </authorList>
    </citation>
    <scope>NUCLEOTIDE SEQUENCE [LARGE SCALE GENOMIC DNA]</scope>
    <source>
        <strain evidence="7 8">RI</strain>
    </source>
</reference>
<dbReference type="PANTHER" id="PTHR23139">
    <property type="entry name" value="RNA-BINDING PROTEIN"/>
    <property type="match status" value="1"/>
</dbReference>
<feature type="compositionally biased region" description="Basic and acidic residues" evidence="5">
    <location>
        <begin position="1"/>
        <end position="32"/>
    </location>
</feature>
<dbReference type="InterPro" id="IPR012677">
    <property type="entry name" value="Nucleotide-bd_a/b_plait_sf"/>
</dbReference>
<evidence type="ECO:0000256" key="2">
    <source>
        <dbReference type="ARBA" id="ARBA00022884"/>
    </source>
</evidence>
<dbReference type="GeneID" id="24423762"/>
<dbReference type="VEuPathDB" id="PiroplasmaDB:BMR1_01G03405"/>
<feature type="domain" description="RRM" evidence="6">
    <location>
        <begin position="127"/>
        <end position="213"/>
    </location>
</feature>
<evidence type="ECO:0000313" key="7">
    <source>
        <dbReference type="EMBL" id="CCF73139.1"/>
    </source>
</evidence>
<dbReference type="SMART" id="SM00360">
    <property type="entry name" value="RRM"/>
    <property type="match status" value="1"/>
</dbReference>
<name>I7J924_BABMR</name>
<dbReference type="PROSITE" id="PS50102">
    <property type="entry name" value="RRM"/>
    <property type="match status" value="1"/>
</dbReference>
<feature type="compositionally biased region" description="Basic residues" evidence="5">
    <location>
        <begin position="33"/>
        <end position="42"/>
    </location>
</feature>
<dbReference type="InterPro" id="IPR000504">
    <property type="entry name" value="RRM_dom"/>
</dbReference>
<dbReference type="InterPro" id="IPR035979">
    <property type="entry name" value="RBD_domain_sf"/>
</dbReference>
<reference evidence="7 8" key="2">
    <citation type="journal article" date="2013" name="PLoS ONE">
        <title>Whole genome mapping and re-organization of the nuclear and mitochondrial genomes of Babesia microti isolates.</title>
        <authorList>
            <person name="Cornillot E."/>
            <person name="Dassouli A."/>
            <person name="Garg A."/>
            <person name="Pachikara N."/>
            <person name="Randazzo S."/>
            <person name="Depoix D."/>
            <person name="Carcy B."/>
            <person name="Delbecq S."/>
            <person name="Frutos R."/>
            <person name="Silva J.C."/>
            <person name="Sutton R."/>
            <person name="Krause P.J."/>
            <person name="Mamoun C.B."/>
        </authorList>
    </citation>
    <scope>NUCLEOTIDE SEQUENCE [LARGE SCALE GENOMIC DNA]</scope>
    <source>
        <strain evidence="7 8">RI</strain>
    </source>
</reference>
<evidence type="ECO:0000256" key="1">
    <source>
        <dbReference type="ARBA" id="ARBA00022664"/>
    </source>
</evidence>
<evidence type="ECO:0000256" key="4">
    <source>
        <dbReference type="PROSITE-ProRule" id="PRU00176"/>
    </source>
</evidence>
<dbReference type="EMBL" id="FO082871">
    <property type="protein sequence ID" value="CCF73139.1"/>
    <property type="molecule type" value="Genomic_DNA"/>
</dbReference>
<dbReference type="KEGG" id="bmic:BMR1_01G03405"/>
<protein>
    <submittedName>
        <fullName evidence="7">Splicing factor U2AF 65 kDa subunit</fullName>
    </submittedName>
</protein>
<dbReference type="OMA" id="IWNEMRN"/>
<keyword evidence="1" id="KW-0507">mRNA processing</keyword>
<accession>I7J924</accession>
<evidence type="ECO:0000256" key="3">
    <source>
        <dbReference type="ARBA" id="ARBA00023187"/>
    </source>
</evidence>
<dbReference type="OrthoDB" id="10266058at2759"/>
<dbReference type="GO" id="GO:0008380">
    <property type="term" value="P:RNA splicing"/>
    <property type="evidence" value="ECO:0007669"/>
    <property type="project" value="UniProtKB-KW"/>
</dbReference>
<keyword evidence="2 4" id="KW-0694">RNA-binding</keyword>
<dbReference type="Proteomes" id="UP000002899">
    <property type="component" value="Chromosome I"/>
</dbReference>
<dbReference type="SMR" id="I7J924"/>